<sequence length="1154" mass="132741">MGAFLILWNLFFSACSSQSDRGEVDRLNDISYSFHYRNIDSTRLYAEKALALSGGYSCGRAEAFNNLAYIYIVQMNYSEAKKLLDSIASFSDNQIELLVADVQYMRLCQRESRNKEFYDYKEHASNRIRRIDEEKEQLSEHQLRRLVYAKSELAIVASTYYYYVGLDRLSAKAIDRIDADWELQRDTAQYLNYLYQIGSGGILSGKNNLEIRQKELDQLIKCYILARQYGYKYWEANSLQAISEKLVIEDGREKLLKDNAIAFGIINSDNMPDSLIAGYLAQKSLEQFIAFGDVYQTAGSFRTLASCYWAVNDYKSSLICLDNALNYNKAIRQAPDLVASICEQLSLVYSAMDDKRNSDINRNIYLDLQEQTRQDRQLDARAEQLDKYLSVLNIMIGGIVILIVTVLILITVFYYLNRRKKRTASLDELLKPLHEWKTNSDMYIERLDEEYELINEKYGVSKASLSNNKRRNIENQAKIFLANSVMPLIDRMVNEVEKLCAPQPENPAIRSERYEYVSELSSKIGEYNDVLTEWIQLRRGQVSLHVESFRVSDLFDILKKGSMSFRIKGIRLIVEDTDDVVKADRVLTLFMLNTLADNARKFTPSGGEVTIASETHDDYVEISVKDTGTGLSKEQLDSIFSRKISDGHGFGLVNCRGIIEQYRKASSIFRVCKIDVESTQGKGSRFYFRLPKGIVRCIIALISLLFSMPCHTFASRDTRSSILKHAEVYADSAYSSNLHGRYHKTIAFADSAIYCLNRYYETVNPGGKHRMMLIDGVPSNAGELKWFHDKVDVDYGIILSLRDECAVAALALHDWQLYYYNNKVYTQLYKEVSTDRNLAEYCRIMQRAETNKNIAIIILIILLLIIITAYYFMYYRNVIYSRSCVDKVRRINDILIADTVLDEKKKLMSQLDEDKYPPELRSIVGEIKQTLRAFIDESERKKADIELAKDDLKKICFENDKIYVSNNILDNCLSTLKHETMYYPARIQVLTEERDANLNTIRELLLYYKELYVILSTQTMLQIRDVQNVCNSISLDEYAATDLKIKGDKILFEYMLEILSRLEENKKIDITASAKGDKYVELDVFLPSHDMTEEQCKALFTPSTANIPFLICRQIVRNNSETTNLSGCGIVAEPAPGGGIVLRIVMARDNREFK</sequence>
<evidence type="ECO:0000256" key="5">
    <source>
        <dbReference type="ARBA" id="ARBA00023012"/>
    </source>
</evidence>
<dbReference type="InterPro" id="IPR036890">
    <property type="entry name" value="HATPase_C_sf"/>
</dbReference>
<keyword evidence="9" id="KW-1185">Reference proteome</keyword>
<dbReference type="PANTHER" id="PTHR43711">
    <property type="entry name" value="TWO-COMPONENT HISTIDINE KINASE"/>
    <property type="match status" value="1"/>
</dbReference>
<dbReference type="InterPro" id="IPR050736">
    <property type="entry name" value="Sensor_HK_Regulatory"/>
</dbReference>
<keyword evidence="6" id="KW-0472">Membrane</keyword>
<organism evidence="8 9">
    <name type="scientific">Xylanibacter caecicola</name>
    <dbReference type="NCBI Taxonomy" id="2736294"/>
    <lineage>
        <taxon>Bacteria</taxon>
        <taxon>Pseudomonadati</taxon>
        <taxon>Bacteroidota</taxon>
        <taxon>Bacteroidia</taxon>
        <taxon>Bacteroidales</taxon>
        <taxon>Prevotellaceae</taxon>
        <taxon>Xylanibacter</taxon>
    </lineage>
</organism>
<dbReference type="InterPro" id="IPR005467">
    <property type="entry name" value="His_kinase_dom"/>
</dbReference>
<dbReference type="InterPro" id="IPR004358">
    <property type="entry name" value="Sig_transdc_His_kin-like_C"/>
</dbReference>
<dbReference type="Pfam" id="PF02518">
    <property type="entry name" value="HATPase_c"/>
    <property type="match status" value="1"/>
</dbReference>
<comment type="caution">
    <text evidence="8">The sequence shown here is derived from an EMBL/GenBank/DDBJ whole genome shotgun (WGS) entry which is preliminary data.</text>
</comment>
<dbReference type="InterPro" id="IPR019734">
    <property type="entry name" value="TPR_rpt"/>
</dbReference>
<accession>A0ABX2B1Z2</accession>
<keyword evidence="6" id="KW-0812">Transmembrane</keyword>
<name>A0ABX2B1Z2_9BACT</name>
<dbReference type="InterPro" id="IPR011990">
    <property type="entry name" value="TPR-like_helical_dom_sf"/>
</dbReference>
<evidence type="ECO:0000256" key="3">
    <source>
        <dbReference type="ARBA" id="ARBA00022679"/>
    </source>
</evidence>
<evidence type="ECO:0000313" key="8">
    <source>
        <dbReference type="EMBL" id="NPE25281.1"/>
    </source>
</evidence>
<keyword evidence="5" id="KW-0902">Two-component regulatory system</keyword>
<dbReference type="EC" id="2.7.13.3" evidence="2"/>
<evidence type="ECO:0000256" key="6">
    <source>
        <dbReference type="SAM" id="Phobius"/>
    </source>
</evidence>
<dbReference type="Pfam" id="PF17139">
    <property type="entry name" value="DUF5112"/>
    <property type="match status" value="1"/>
</dbReference>
<dbReference type="Gene3D" id="3.30.565.10">
    <property type="entry name" value="Histidine kinase-like ATPase, C-terminal domain"/>
    <property type="match status" value="1"/>
</dbReference>
<keyword evidence="6" id="KW-1133">Transmembrane helix</keyword>
<proteinExistence type="predicted"/>
<evidence type="ECO:0000256" key="1">
    <source>
        <dbReference type="ARBA" id="ARBA00000085"/>
    </source>
</evidence>
<dbReference type="Proteomes" id="UP000820977">
    <property type="component" value="Unassembled WGS sequence"/>
</dbReference>
<dbReference type="SMART" id="SM00387">
    <property type="entry name" value="HATPase_c"/>
    <property type="match status" value="1"/>
</dbReference>
<dbReference type="RefSeq" id="WP_172344763.1">
    <property type="nucleotide sequence ID" value="NZ_JABKKJ010000009.1"/>
</dbReference>
<evidence type="ECO:0000256" key="2">
    <source>
        <dbReference type="ARBA" id="ARBA00012438"/>
    </source>
</evidence>
<dbReference type="Pfam" id="PF17140">
    <property type="entry name" value="DUF5113"/>
    <property type="match status" value="2"/>
</dbReference>
<dbReference type="EMBL" id="JABKKJ010000009">
    <property type="protein sequence ID" value="NPE25281.1"/>
    <property type="molecule type" value="Genomic_DNA"/>
</dbReference>
<dbReference type="InterPro" id="IPR033405">
    <property type="entry name" value="DUF5112"/>
</dbReference>
<dbReference type="InterPro" id="IPR003594">
    <property type="entry name" value="HATPase_dom"/>
</dbReference>
<protein>
    <recommendedName>
        <fullName evidence="2">histidine kinase</fullName>
        <ecNumber evidence="2">2.7.13.3</ecNumber>
    </recommendedName>
</protein>
<evidence type="ECO:0000313" key="9">
    <source>
        <dbReference type="Proteomes" id="UP000820977"/>
    </source>
</evidence>
<evidence type="ECO:0000256" key="4">
    <source>
        <dbReference type="ARBA" id="ARBA00022777"/>
    </source>
</evidence>
<evidence type="ECO:0000259" key="7">
    <source>
        <dbReference type="PROSITE" id="PS50109"/>
    </source>
</evidence>
<reference evidence="8 9" key="1">
    <citation type="submission" date="2020-05" db="EMBL/GenBank/DDBJ databases">
        <title>Distinct polysaccharide utilization as determinants for interspecies competition between intestinal Prevotella spp.</title>
        <authorList>
            <person name="Galvez E.J.C."/>
            <person name="Iljazovic A."/>
            <person name="Strowig T."/>
        </authorList>
    </citation>
    <scope>NUCLEOTIDE SEQUENCE [LARGE SCALE GENOMIC DNA]</scope>
    <source>
        <strain evidence="8 9">PCHR</strain>
    </source>
</reference>
<feature type="transmembrane region" description="Helical" evidence="6">
    <location>
        <begin position="854"/>
        <end position="873"/>
    </location>
</feature>
<dbReference type="PRINTS" id="PR00344">
    <property type="entry name" value="BCTRLSENSOR"/>
</dbReference>
<dbReference type="PANTHER" id="PTHR43711:SF31">
    <property type="entry name" value="HISTIDINE KINASE"/>
    <property type="match status" value="1"/>
</dbReference>
<dbReference type="PROSITE" id="PS50109">
    <property type="entry name" value="HIS_KIN"/>
    <property type="match status" value="1"/>
</dbReference>
<keyword evidence="3" id="KW-0808">Transferase</keyword>
<dbReference type="SMART" id="SM00028">
    <property type="entry name" value="TPR"/>
    <property type="match status" value="2"/>
</dbReference>
<keyword evidence="4" id="KW-0418">Kinase</keyword>
<feature type="domain" description="Histidine kinase" evidence="7">
    <location>
        <begin position="480"/>
        <end position="694"/>
    </location>
</feature>
<feature type="transmembrane region" description="Helical" evidence="6">
    <location>
        <begin position="394"/>
        <end position="416"/>
    </location>
</feature>
<dbReference type="InterPro" id="IPR033406">
    <property type="entry name" value="DUF5113"/>
</dbReference>
<dbReference type="SUPFAM" id="SSF48452">
    <property type="entry name" value="TPR-like"/>
    <property type="match status" value="1"/>
</dbReference>
<comment type="catalytic activity">
    <reaction evidence="1">
        <text>ATP + protein L-histidine = ADP + protein N-phospho-L-histidine.</text>
        <dbReference type="EC" id="2.7.13.3"/>
    </reaction>
</comment>
<dbReference type="SUPFAM" id="SSF55874">
    <property type="entry name" value="ATPase domain of HSP90 chaperone/DNA topoisomerase II/histidine kinase"/>
    <property type="match status" value="1"/>
</dbReference>
<gene>
    <name evidence="8" type="ORF">HPS54_07115</name>
</gene>